<name>A0A1H8IU82_9ACTN</name>
<dbReference type="STRING" id="46177.SAMN05660976_08155"/>
<dbReference type="AlphaFoldDB" id="A0A1H8IU82"/>
<dbReference type="EMBL" id="FOBF01000034">
    <property type="protein sequence ID" value="SEN72340.1"/>
    <property type="molecule type" value="Genomic_DNA"/>
</dbReference>
<evidence type="ECO:0000256" key="1">
    <source>
        <dbReference type="SAM" id="MobiDB-lite"/>
    </source>
</evidence>
<organism evidence="2 3">
    <name type="scientific">Nonomuraea pusilla</name>
    <dbReference type="NCBI Taxonomy" id="46177"/>
    <lineage>
        <taxon>Bacteria</taxon>
        <taxon>Bacillati</taxon>
        <taxon>Actinomycetota</taxon>
        <taxon>Actinomycetes</taxon>
        <taxon>Streptosporangiales</taxon>
        <taxon>Streptosporangiaceae</taxon>
        <taxon>Nonomuraea</taxon>
    </lineage>
</organism>
<keyword evidence="3" id="KW-1185">Reference proteome</keyword>
<reference evidence="2 3" key="1">
    <citation type="submission" date="2016-10" db="EMBL/GenBank/DDBJ databases">
        <authorList>
            <person name="de Groot N.N."/>
        </authorList>
    </citation>
    <scope>NUCLEOTIDE SEQUENCE [LARGE SCALE GENOMIC DNA]</scope>
    <source>
        <strain evidence="2 3">DSM 43357</strain>
    </source>
</reference>
<evidence type="ECO:0008006" key="4">
    <source>
        <dbReference type="Google" id="ProtNLM"/>
    </source>
</evidence>
<proteinExistence type="predicted"/>
<feature type="region of interest" description="Disordered" evidence="1">
    <location>
        <begin position="1"/>
        <end position="25"/>
    </location>
</feature>
<dbReference type="RefSeq" id="WP_256257590.1">
    <property type="nucleotide sequence ID" value="NZ_FOBF01000034.1"/>
</dbReference>
<accession>A0A1H8IU82</accession>
<evidence type="ECO:0000313" key="2">
    <source>
        <dbReference type="EMBL" id="SEN72340.1"/>
    </source>
</evidence>
<gene>
    <name evidence="2" type="ORF">SAMN05660976_08155</name>
</gene>
<dbReference type="Proteomes" id="UP000198953">
    <property type="component" value="Unassembled WGS sequence"/>
</dbReference>
<sequence length="114" mass="11446">MTDTGLEPTPGAGTGTAGGITGGGADEARAIAGRARSCQGVAGLSGGRFGTVATYLPGERLTGISVNDRAVEIAIVATTDRPLPEAADEVRRAVMDLAGGRRVNVRIDDIVEGP</sequence>
<feature type="compositionally biased region" description="Gly residues" evidence="1">
    <location>
        <begin position="12"/>
        <end position="25"/>
    </location>
</feature>
<protein>
    <recommendedName>
        <fullName evidence="4">Asp23 family, cell envelope-related function</fullName>
    </recommendedName>
</protein>
<evidence type="ECO:0000313" key="3">
    <source>
        <dbReference type="Proteomes" id="UP000198953"/>
    </source>
</evidence>